<keyword evidence="1" id="KW-0812">Transmembrane</keyword>
<evidence type="ECO:0000313" key="2">
    <source>
        <dbReference type="EMBL" id="RSD11982.1"/>
    </source>
</evidence>
<evidence type="ECO:0000256" key="1">
    <source>
        <dbReference type="SAM" id="Phobius"/>
    </source>
</evidence>
<feature type="transmembrane region" description="Helical" evidence="1">
    <location>
        <begin position="12"/>
        <end position="30"/>
    </location>
</feature>
<dbReference type="RefSeq" id="WP_125314207.1">
    <property type="nucleotide sequence ID" value="NZ_RSEC01000059.1"/>
</dbReference>
<protein>
    <submittedName>
        <fullName evidence="2">Uncharacterized protein</fullName>
    </submittedName>
</protein>
<organism evidence="2 3">
    <name type="scientific">Amycolatopsis eburnea</name>
    <dbReference type="NCBI Taxonomy" id="2267691"/>
    <lineage>
        <taxon>Bacteria</taxon>
        <taxon>Bacillati</taxon>
        <taxon>Actinomycetota</taxon>
        <taxon>Actinomycetes</taxon>
        <taxon>Pseudonocardiales</taxon>
        <taxon>Pseudonocardiaceae</taxon>
        <taxon>Amycolatopsis</taxon>
    </lineage>
</organism>
<sequence length="92" mass="10238">MRNSRRGGAGRAGWVGGVALVVWVVSWRIVWLEVFRWRHLTKTLRFQAPDPPAGVAVVPRPGWPVRCLRVAAIVSPVVCLAGFARRLLQTRA</sequence>
<name>A0A3R9F5N0_9PSEU</name>
<keyword evidence="3" id="KW-1185">Reference proteome</keyword>
<evidence type="ECO:0000313" key="3">
    <source>
        <dbReference type="Proteomes" id="UP000267081"/>
    </source>
</evidence>
<dbReference type="AlphaFoldDB" id="A0A3R9F5N0"/>
<comment type="caution">
    <text evidence="2">The sequence shown here is derived from an EMBL/GenBank/DDBJ whole genome shotgun (WGS) entry which is preliminary data.</text>
</comment>
<keyword evidence="1" id="KW-0472">Membrane</keyword>
<keyword evidence="1" id="KW-1133">Transmembrane helix</keyword>
<reference evidence="2 3" key="1">
    <citation type="submission" date="2018-12" db="EMBL/GenBank/DDBJ databases">
        <title>Amycolatopsis eburnea sp. nov. actinomycete associate with arbuscular mycorrhiza fungal spore.</title>
        <authorList>
            <person name="Lumyong S."/>
            <person name="Chaiya L."/>
        </authorList>
    </citation>
    <scope>NUCLEOTIDE SEQUENCE [LARGE SCALE GENOMIC DNA]</scope>
    <source>
        <strain evidence="2 3">GLM-1</strain>
    </source>
</reference>
<accession>A0A3R9F5N0</accession>
<dbReference type="EMBL" id="RSEC01000059">
    <property type="protein sequence ID" value="RSD11982.1"/>
    <property type="molecule type" value="Genomic_DNA"/>
</dbReference>
<feature type="transmembrane region" description="Helical" evidence="1">
    <location>
        <begin position="68"/>
        <end position="88"/>
    </location>
</feature>
<gene>
    <name evidence="2" type="ORF">EIY87_35200</name>
</gene>
<proteinExistence type="predicted"/>
<dbReference type="Proteomes" id="UP000267081">
    <property type="component" value="Unassembled WGS sequence"/>
</dbReference>